<feature type="region of interest" description="Disordered" evidence="1">
    <location>
        <begin position="1"/>
        <end position="22"/>
    </location>
</feature>
<reference evidence="3" key="1">
    <citation type="submission" date="2016-10" db="EMBL/GenBank/DDBJ databases">
        <authorList>
            <person name="Varghese N."/>
            <person name="Submissions S."/>
        </authorList>
    </citation>
    <scope>NUCLEOTIDE SEQUENCE [LARGE SCALE GENOMIC DNA]</scope>
    <source>
        <strain evidence="3">BL36</strain>
    </source>
</reference>
<dbReference type="Proteomes" id="UP000199048">
    <property type="component" value="Unassembled WGS sequence"/>
</dbReference>
<dbReference type="EMBL" id="FOTK01000027">
    <property type="protein sequence ID" value="SFM32751.1"/>
    <property type="molecule type" value="Genomic_DNA"/>
</dbReference>
<dbReference type="STRING" id="582667.SAMN05192568_102727"/>
<sequence>MRTPISRRGARPARARPAPRGRACPLPLWRTLDPSDITEEDVTALARAVAATAILHERRWPAARAGDPATAAAVAIDRIHRHEPEGPVFDVVMGNLVVIARRRGDQTARVVLAHALRSLARRHPRRPDLRRIAERWAGPSRTGSPRIPSRTRP</sequence>
<dbReference type="OrthoDB" id="10002125at2"/>
<dbReference type="RefSeq" id="WP_139234165.1">
    <property type="nucleotide sequence ID" value="NZ_FOTK01000027.1"/>
</dbReference>
<feature type="region of interest" description="Disordered" evidence="1">
    <location>
        <begin position="130"/>
        <end position="153"/>
    </location>
</feature>
<proteinExistence type="predicted"/>
<name>A0A1I4PY47_9HYPH</name>
<organism evidence="2 3">
    <name type="scientific">Methylobacterium pseudosasicola</name>
    <dbReference type="NCBI Taxonomy" id="582667"/>
    <lineage>
        <taxon>Bacteria</taxon>
        <taxon>Pseudomonadati</taxon>
        <taxon>Pseudomonadota</taxon>
        <taxon>Alphaproteobacteria</taxon>
        <taxon>Hyphomicrobiales</taxon>
        <taxon>Methylobacteriaceae</taxon>
        <taxon>Methylobacterium</taxon>
    </lineage>
</organism>
<feature type="compositionally biased region" description="Basic residues" evidence="1">
    <location>
        <begin position="8"/>
        <end position="19"/>
    </location>
</feature>
<evidence type="ECO:0000256" key="1">
    <source>
        <dbReference type="SAM" id="MobiDB-lite"/>
    </source>
</evidence>
<gene>
    <name evidence="2" type="ORF">SAMN05192568_102727</name>
</gene>
<dbReference type="AlphaFoldDB" id="A0A1I4PY47"/>
<accession>A0A1I4PY47</accession>
<keyword evidence="3" id="KW-1185">Reference proteome</keyword>
<evidence type="ECO:0000313" key="3">
    <source>
        <dbReference type="Proteomes" id="UP000199048"/>
    </source>
</evidence>
<protein>
    <submittedName>
        <fullName evidence="2">Uncharacterized protein</fullName>
    </submittedName>
</protein>
<evidence type="ECO:0000313" key="2">
    <source>
        <dbReference type="EMBL" id="SFM32751.1"/>
    </source>
</evidence>